<protein>
    <submittedName>
        <fullName evidence="1">Uncharacterized protein</fullName>
    </submittedName>
</protein>
<name>A0ACC4E200_PURLI</name>
<proteinExistence type="predicted"/>
<sequence length="74" mass="7927">MTLTHFLPSNLFSCRLLNRPARHALVQVQKKDGPCCALSAFDLPSFFWKPKGPSSGATPQAGTTGTCEQAHPSA</sequence>
<dbReference type="Proteomes" id="UP001638806">
    <property type="component" value="Unassembled WGS sequence"/>
</dbReference>
<accession>A0ACC4E200</accession>
<evidence type="ECO:0000313" key="2">
    <source>
        <dbReference type="Proteomes" id="UP001638806"/>
    </source>
</evidence>
<organism evidence="1 2">
    <name type="scientific">Purpureocillium lilacinum</name>
    <name type="common">Paecilomyces lilacinus</name>
    <dbReference type="NCBI Taxonomy" id="33203"/>
    <lineage>
        <taxon>Eukaryota</taxon>
        <taxon>Fungi</taxon>
        <taxon>Dikarya</taxon>
        <taxon>Ascomycota</taxon>
        <taxon>Pezizomycotina</taxon>
        <taxon>Sordariomycetes</taxon>
        <taxon>Hypocreomycetidae</taxon>
        <taxon>Hypocreales</taxon>
        <taxon>Ophiocordycipitaceae</taxon>
        <taxon>Purpureocillium</taxon>
    </lineage>
</organism>
<dbReference type="EMBL" id="JBGNUJ010000003">
    <property type="protein sequence ID" value="KAL3961553.1"/>
    <property type="molecule type" value="Genomic_DNA"/>
</dbReference>
<comment type="caution">
    <text evidence="1">The sequence shown here is derived from an EMBL/GenBank/DDBJ whole genome shotgun (WGS) entry which is preliminary data.</text>
</comment>
<gene>
    <name evidence="1" type="ORF">ACCO45_003076</name>
</gene>
<keyword evidence="2" id="KW-1185">Reference proteome</keyword>
<evidence type="ECO:0000313" key="1">
    <source>
        <dbReference type="EMBL" id="KAL3961553.1"/>
    </source>
</evidence>
<reference evidence="1" key="1">
    <citation type="submission" date="2024-12" db="EMBL/GenBank/DDBJ databases">
        <title>Comparative genomics and development of molecular markers within Purpureocillium lilacinum and among Purpureocillium species.</title>
        <authorList>
            <person name="Yeh Z.-Y."/>
            <person name="Ni N.-T."/>
            <person name="Lo P.-H."/>
            <person name="Mushyakhwo K."/>
            <person name="Lin C.-F."/>
            <person name="Nai Y.-S."/>
        </authorList>
    </citation>
    <scope>NUCLEOTIDE SEQUENCE</scope>
    <source>
        <strain evidence="1">NCHU-NPUST-175</strain>
    </source>
</reference>